<comment type="caution">
    <text evidence="11">The sequence shown here is derived from an EMBL/GenBank/DDBJ whole genome shotgun (WGS) entry which is preliminary data.</text>
</comment>
<dbReference type="GO" id="GO:0046872">
    <property type="term" value="F:metal ion binding"/>
    <property type="evidence" value="ECO:0007669"/>
    <property type="project" value="UniProtKB-KW"/>
</dbReference>
<dbReference type="InterPro" id="IPR054506">
    <property type="entry name" value="DnaA_N-like_STI"/>
</dbReference>
<keyword evidence="3" id="KW-0547">Nucleotide-binding</keyword>
<dbReference type="GO" id="GO:0003677">
    <property type="term" value="F:DNA binding"/>
    <property type="evidence" value="ECO:0007669"/>
    <property type="project" value="InterPro"/>
</dbReference>
<dbReference type="Pfam" id="PF23007">
    <property type="entry name" value="DnaA_N-like_STI"/>
    <property type="match status" value="1"/>
</dbReference>
<evidence type="ECO:0000256" key="3">
    <source>
        <dbReference type="ARBA" id="ARBA00022741"/>
    </source>
</evidence>
<proteinExistence type="inferred from homology"/>
<feature type="region of interest" description="Disordered" evidence="7">
    <location>
        <begin position="1"/>
        <end position="54"/>
    </location>
</feature>
<dbReference type="Gene3D" id="1.20.272.10">
    <property type="match status" value="1"/>
</dbReference>
<gene>
    <name evidence="11" type="ORF">Sjap_017733</name>
</gene>
<dbReference type="CDD" id="cd18137">
    <property type="entry name" value="HLD_clamp_pol_III_gamma_tau"/>
    <property type="match status" value="1"/>
</dbReference>
<dbReference type="Pfam" id="PF12169">
    <property type="entry name" value="DNA_pol3_gamma3"/>
    <property type="match status" value="1"/>
</dbReference>
<keyword evidence="12" id="KW-1185">Reference proteome</keyword>
<feature type="compositionally biased region" description="Polar residues" evidence="7">
    <location>
        <begin position="748"/>
        <end position="759"/>
    </location>
</feature>
<dbReference type="PANTHER" id="PTHR11669:SF51">
    <property type="entry name" value="AAA+ ATPASE DOMAIN-CONTAINING PROTEIN"/>
    <property type="match status" value="1"/>
</dbReference>
<dbReference type="Pfam" id="PF13177">
    <property type="entry name" value="DNA_pol3_delta2"/>
    <property type="match status" value="1"/>
</dbReference>
<dbReference type="GO" id="GO:0003887">
    <property type="term" value="F:DNA-directed DNA polymerase activity"/>
    <property type="evidence" value="ECO:0007669"/>
    <property type="project" value="InterPro"/>
</dbReference>
<dbReference type="Pfam" id="PF22608">
    <property type="entry name" value="DNAX_ATPase_lid"/>
    <property type="match status" value="1"/>
</dbReference>
<dbReference type="InterPro" id="IPR027417">
    <property type="entry name" value="P-loop_NTPase"/>
</dbReference>
<dbReference type="GO" id="GO:0005524">
    <property type="term" value="F:ATP binding"/>
    <property type="evidence" value="ECO:0007669"/>
    <property type="project" value="UniProtKB-KW"/>
</dbReference>
<organism evidence="11 12">
    <name type="scientific">Stephania japonica</name>
    <dbReference type="NCBI Taxonomy" id="461633"/>
    <lineage>
        <taxon>Eukaryota</taxon>
        <taxon>Viridiplantae</taxon>
        <taxon>Streptophyta</taxon>
        <taxon>Embryophyta</taxon>
        <taxon>Tracheophyta</taxon>
        <taxon>Spermatophyta</taxon>
        <taxon>Magnoliopsida</taxon>
        <taxon>Ranunculales</taxon>
        <taxon>Menispermaceae</taxon>
        <taxon>Menispermoideae</taxon>
        <taxon>Cissampelideae</taxon>
        <taxon>Stephania</taxon>
    </lineage>
</organism>
<evidence type="ECO:0000256" key="6">
    <source>
        <dbReference type="ARBA" id="ARBA00023054"/>
    </source>
</evidence>
<feature type="region of interest" description="Disordered" evidence="7">
    <location>
        <begin position="133"/>
        <end position="170"/>
    </location>
</feature>
<keyword evidence="5" id="KW-0067">ATP-binding</keyword>
<dbReference type="PANTHER" id="PTHR11669">
    <property type="entry name" value="REPLICATION FACTOR C / DNA POLYMERASE III GAMMA-TAU SUBUNIT"/>
    <property type="match status" value="1"/>
</dbReference>
<accession>A0AAP0NJT8</accession>
<feature type="compositionally biased region" description="Basic and acidic residues" evidence="7">
    <location>
        <begin position="155"/>
        <end position="170"/>
    </location>
</feature>
<dbReference type="InterPro" id="IPR012763">
    <property type="entry name" value="DNA_pol_III_sug/sutau_N"/>
</dbReference>
<evidence type="ECO:0000313" key="12">
    <source>
        <dbReference type="Proteomes" id="UP001417504"/>
    </source>
</evidence>
<dbReference type="GO" id="GO:0009360">
    <property type="term" value="C:DNA polymerase III complex"/>
    <property type="evidence" value="ECO:0007669"/>
    <property type="project" value="InterPro"/>
</dbReference>
<evidence type="ECO:0000256" key="7">
    <source>
        <dbReference type="SAM" id="MobiDB-lite"/>
    </source>
</evidence>
<dbReference type="Proteomes" id="UP001417504">
    <property type="component" value="Unassembled WGS sequence"/>
</dbReference>
<dbReference type="EMBL" id="JBBNAE010000007">
    <property type="protein sequence ID" value="KAK9109673.1"/>
    <property type="molecule type" value="Genomic_DNA"/>
</dbReference>
<dbReference type="InterPro" id="IPR050238">
    <property type="entry name" value="DNA_Rep/Repair_Clamp_Loader"/>
</dbReference>
<dbReference type="NCBIfam" id="TIGR02397">
    <property type="entry name" value="dnaX_nterm"/>
    <property type="match status" value="1"/>
</dbReference>
<evidence type="ECO:0000259" key="8">
    <source>
        <dbReference type="Pfam" id="PF12169"/>
    </source>
</evidence>
<dbReference type="Gene3D" id="3.40.50.300">
    <property type="entry name" value="P-loop containing nucleotide triphosphate hydrolases"/>
    <property type="match status" value="1"/>
</dbReference>
<evidence type="ECO:0000313" key="11">
    <source>
        <dbReference type="EMBL" id="KAK9109673.1"/>
    </source>
</evidence>
<comment type="similarity">
    <text evidence="1">Belongs to the DnaX/STICHEL family.</text>
</comment>
<keyword evidence="6" id="KW-0175">Coiled coil</keyword>
<evidence type="ECO:0000256" key="2">
    <source>
        <dbReference type="ARBA" id="ARBA00022723"/>
    </source>
</evidence>
<evidence type="ECO:0000256" key="5">
    <source>
        <dbReference type="ARBA" id="ARBA00022840"/>
    </source>
</evidence>
<dbReference type="AlphaFoldDB" id="A0AAP0NJT8"/>
<name>A0AAP0NJT8_9MAGN</name>
<evidence type="ECO:0008006" key="13">
    <source>
        <dbReference type="Google" id="ProtNLM"/>
    </source>
</evidence>
<dbReference type="GO" id="GO:0006281">
    <property type="term" value="P:DNA repair"/>
    <property type="evidence" value="ECO:0007669"/>
    <property type="project" value="TreeGrafter"/>
</dbReference>
<feature type="compositionally biased region" description="Polar residues" evidence="7">
    <location>
        <begin position="34"/>
        <end position="47"/>
    </location>
</feature>
<dbReference type="GO" id="GO:0006261">
    <property type="term" value="P:DNA-templated DNA replication"/>
    <property type="evidence" value="ECO:0007669"/>
    <property type="project" value="TreeGrafter"/>
</dbReference>
<feature type="region of interest" description="Disordered" evidence="7">
    <location>
        <begin position="748"/>
        <end position="794"/>
    </location>
</feature>
<evidence type="ECO:0000256" key="1">
    <source>
        <dbReference type="ARBA" id="ARBA00006360"/>
    </source>
</evidence>
<evidence type="ECO:0000259" key="10">
    <source>
        <dbReference type="Pfam" id="PF23007"/>
    </source>
</evidence>
<reference evidence="11 12" key="1">
    <citation type="submission" date="2024-01" db="EMBL/GenBank/DDBJ databases">
        <title>Genome assemblies of Stephania.</title>
        <authorList>
            <person name="Yang L."/>
        </authorList>
    </citation>
    <scope>NUCLEOTIDE SEQUENCE [LARGE SCALE GENOMIC DNA]</scope>
    <source>
        <strain evidence="11">QJT</strain>
        <tissue evidence="11">Leaf</tissue>
    </source>
</reference>
<dbReference type="FunFam" id="1.10.8.60:FF:000013">
    <property type="entry name" value="DNA polymerase III subunit gamma/tau"/>
    <property type="match status" value="1"/>
</dbReference>
<dbReference type="SUPFAM" id="SSF48019">
    <property type="entry name" value="post-AAA+ oligomerization domain-like"/>
    <property type="match status" value="1"/>
</dbReference>
<feature type="domain" description="DNA polymerase III gamma subunit" evidence="8">
    <location>
        <begin position="437"/>
        <end position="551"/>
    </location>
</feature>
<dbReference type="InterPro" id="IPR022754">
    <property type="entry name" value="DNA_pol_III_gamma-3"/>
</dbReference>
<feature type="domain" description="DNA polymerase III subunit gamma/tau helical lid" evidence="9">
    <location>
        <begin position="388"/>
        <end position="433"/>
    </location>
</feature>
<keyword evidence="4" id="KW-0862">Zinc</keyword>
<dbReference type="InterPro" id="IPR008921">
    <property type="entry name" value="DNA_pol3_clamp-load_cplx_C"/>
</dbReference>
<evidence type="ECO:0000259" key="9">
    <source>
        <dbReference type="Pfam" id="PF22608"/>
    </source>
</evidence>
<feature type="domain" description="STICHEL DnaA-N-like alpha-beta" evidence="10">
    <location>
        <begin position="650"/>
        <end position="729"/>
    </location>
</feature>
<dbReference type="GO" id="GO:0005663">
    <property type="term" value="C:DNA replication factor C complex"/>
    <property type="evidence" value="ECO:0007669"/>
    <property type="project" value="TreeGrafter"/>
</dbReference>
<dbReference type="InterPro" id="IPR045085">
    <property type="entry name" value="HLD_clamp_pol_III_gamma_tau"/>
</dbReference>
<protein>
    <recommendedName>
        <fullName evidence="13">AAA+ ATPase domain-containing protein</fullName>
    </recommendedName>
</protein>
<dbReference type="SUPFAM" id="SSF52540">
    <property type="entry name" value="P-loop containing nucleoside triphosphate hydrolases"/>
    <property type="match status" value="1"/>
</dbReference>
<sequence>MESLSTGPAATADRKAKTNYQIDGSKKPEKNNRQRSSSSLADYTNSPNRDHLSSKIPFLRSSSLSLSAQYIDNKLKAALEQSQVCAPLPSQSTLNHPTQGENNLTSLMLERSGHGITWRWSRIRKGIRRRKLIGFRPRRSTTDRDNKRPSMKGKSLQDHASTEEDSKDMVDRVSRDNISAFSLNSVCLTSHNCQQNYPDARSCGEAQSHLSSSLGNKYQPKVFGEISGHEMTVKALTNAVQKKKIAPLYLFHGPSGTGKTSTAKIFVMALNCESMSFAKPCWNCRGCSRSLYTMDLCSGSRNSGFEKIRTLLQNTTFTQIVSGIKVFIIEECHSLVEEAWEEILSIVETGYGSAVVFVLITENVNVLPRAVSTRCQKFYFSKLNDIDITLKLVRIVEQESMQFEKDALKLIVSKADGSMREAENVLDQLVLLGPRITSSMVQKIVGLVPHSMLLELLTTVMSADTAKTVRLARELIASGVQPKSLLSQLASLVTDILSGSSAPNVMSSTSSSKEMRRLMNRPELTNNQYECLSHALKILVNTEKQMSASNDDHTTWAVAALVQIASELISDRITNDIVLPIIPWDDKVNAESKRKTTRMNNKSRKSINKIGRVSLQQDPSTGPSETTQTIHKSKNCITNGTLYIEPNLCKISDMDEIWQNILARMQNTCVKEFLTKQGNLASLTVSSANAIVHLTFKTREDKTAAQTSEETIADALKQALGCPVTVNMSTQPMQLEIIERVDTIPKTSKANDSHYSGQLQGLKEFPGASEQRCSSSAAMRRSKSQKSQAVSENFKRLSLKEETLTQVSRSFTRQGHEGSNARSQQILPFSGPLMQEDEGDALSHRLNDPSTQLTSTNETKKQKHKWLSLSSIQQGDASVEPYSQDLLFENASTNKERTGRGTNSKVNKGLLEKDNENKDCQPSATSMGLRRSWSCSSIFCRGE</sequence>
<dbReference type="Gene3D" id="1.10.8.60">
    <property type="match status" value="1"/>
</dbReference>
<evidence type="ECO:0000256" key="4">
    <source>
        <dbReference type="ARBA" id="ARBA00022833"/>
    </source>
</evidence>
<keyword evidence="2" id="KW-0479">Metal-binding</keyword>
<dbReference type="GO" id="GO:0003689">
    <property type="term" value="F:DNA clamp loader activity"/>
    <property type="evidence" value="ECO:0007669"/>
    <property type="project" value="TreeGrafter"/>
</dbReference>